<keyword evidence="1" id="KW-0812">Transmembrane</keyword>
<keyword evidence="3" id="KW-1185">Reference proteome</keyword>
<gene>
    <name evidence="2" type="ordered locus">AAur_0991</name>
</gene>
<sequence length="83" mass="8589">MNDQLNPIVPTAWEAAVAGAGAVSLLLFVAALILVLRTGSFSPGVRFALALLAFAVPVAGPVAGIVVALLEQRRARRRITVSP</sequence>
<dbReference type="HOGENOM" id="CLU_2535323_0_0_11"/>
<dbReference type="STRING" id="290340.AAur_0991"/>
<dbReference type="EMBL" id="CP000474">
    <property type="protein sequence ID" value="ABM09162.1"/>
    <property type="molecule type" value="Genomic_DNA"/>
</dbReference>
<evidence type="ECO:0000313" key="2">
    <source>
        <dbReference type="EMBL" id="ABM09162.1"/>
    </source>
</evidence>
<keyword evidence="1" id="KW-0472">Membrane</keyword>
<dbReference type="KEGG" id="aau:AAur_0991"/>
<keyword evidence="1" id="KW-1133">Transmembrane helix</keyword>
<proteinExistence type="predicted"/>
<evidence type="ECO:0000256" key="1">
    <source>
        <dbReference type="SAM" id="Phobius"/>
    </source>
</evidence>
<feature type="transmembrane region" description="Helical" evidence="1">
    <location>
        <begin position="12"/>
        <end position="35"/>
    </location>
</feature>
<feature type="transmembrane region" description="Helical" evidence="1">
    <location>
        <begin position="47"/>
        <end position="70"/>
    </location>
</feature>
<evidence type="ECO:0000313" key="3">
    <source>
        <dbReference type="Proteomes" id="UP000000637"/>
    </source>
</evidence>
<protein>
    <submittedName>
        <fullName evidence="2">Uncharacterized protein</fullName>
    </submittedName>
</protein>
<dbReference type="RefSeq" id="WP_011773728.1">
    <property type="nucleotide sequence ID" value="NC_008711.1"/>
</dbReference>
<name>A1R3G9_PAEAT</name>
<organism evidence="2 3">
    <name type="scientific">Paenarthrobacter aurescens (strain TC1)</name>
    <dbReference type="NCBI Taxonomy" id="290340"/>
    <lineage>
        <taxon>Bacteria</taxon>
        <taxon>Bacillati</taxon>
        <taxon>Actinomycetota</taxon>
        <taxon>Actinomycetes</taxon>
        <taxon>Micrococcales</taxon>
        <taxon>Micrococcaceae</taxon>
        <taxon>Paenarthrobacter</taxon>
    </lineage>
</organism>
<dbReference type="Proteomes" id="UP000000637">
    <property type="component" value="Chromosome"/>
</dbReference>
<dbReference type="AlphaFoldDB" id="A1R3G9"/>
<accession>A1R3G9</accession>
<reference evidence="2 3" key="1">
    <citation type="journal article" date="2006" name="PLoS Genet.">
        <title>Secrets of soil survival revealed by the genome sequence of Arthrobacter aurescens TC1.</title>
        <authorList>
            <person name="Mongodin E.F."/>
            <person name="Shapir N."/>
            <person name="Daugherty S.C."/>
            <person name="DeBoy R.T."/>
            <person name="Emerson J.B."/>
            <person name="Shvartzbeyn A."/>
            <person name="Radune D."/>
            <person name="Vamathevan J."/>
            <person name="Riggs F."/>
            <person name="Grinberg V."/>
            <person name="Khouri H."/>
            <person name="Wackett L.P."/>
            <person name="Nelson K.E."/>
            <person name="Sadowsky M.J."/>
        </authorList>
    </citation>
    <scope>NUCLEOTIDE SEQUENCE [LARGE SCALE GENOMIC DNA]</scope>
    <source>
        <strain evidence="2 3">TC1</strain>
    </source>
</reference>